<name>I7FLX8_MYCS2</name>
<dbReference type="EMBL" id="CP001663">
    <property type="protein sequence ID" value="AFP39728.1"/>
    <property type="molecule type" value="Genomic_DNA"/>
</dbReference>
<dbReference type="InterPro" id="IPR008920">
    <property type="entry name" value="TF_FadR/GntR_C"/>
</dbReference>
<keyword evidence="1" id="KW-0805">Transcription regulation</keyword>
<dbReference type="PANTHER" id="PTHR43537:SF24">
    <property type="entry name" value="GLUCONATE OPERON TRANSCRIPTIONAL REPRESSOR"/>
    <property type="match status" value="1"/>
</dbReference>
<dbReference type="PANTHER" id="PTHR43537">
    <property type="entry name" value="TRANSCRIPTIONAL REGULATOR, GNTR FAMILY"/>
    <property type="match status" value="1"/>
</dbReference>
<keyword evidence="3" id="KW-0804">Transcription</keyword>
<dbReference type="Gene3D" id="1.20.120.530">
    <property type="entry name" value="GntR ligand-binding domain-like"/>
    <property type="match status" value="1"/>
</dbReference>
<evidence type="ECO:0000259" key="4">
    <source>
        <dbReference type="PROSITE" id="PS50949"/>
    </source>
</evidence>
<dbReference type="GO" id="GO:0003677">
    <property type="term" value="F:DNA binding"/>
    <property type="evidence" value="ECO:0007669"/>
    <property type="project" value="UniProtKB-KW"/>
</dbReference>
<dbReference type="RefSeq" id="WP_014877666.1">
    <property type="nucleotide sequence ID" value="NC_008596.1"/>
</dbReference>
<evidence type="ECO:0000256" key="1">
    <source>
        <dbReference type="ARBA" id="ARBA00023015"/>
    </source>
</evidence>
<evidence type="ECO:0000313" key="6">
    <source>
        <dbReference type="Proteomes" id="UP000006158"/>
    </source>
</evidence>
<protein>
    <submittedName>
        <fullName evidence="5">GntR-family transcriptional regulator</fullName>
    </submittedName>
</protein>
<dbReference type="Pfam" id="PF07729">
    <property type="entry name" value="FCD"/>
    <property type="match status" value="1"/>
</dbReference>
<keyword evidence="2" id="KW-0238">DNA-binding</keyword>
<dbReference type="GO" id="GO:0003700">
    <property type="term" value="F:DNA-binding transcription factor activity"/>
    <property type="evidence" value="ECO:0007669"/>
    <property type="project" value="InterPro"/>
</dbReference>
<organism evidence="5 6">
    <name type="scientific">Mycolicibacterium smegmatis (strain ATCC 700084 / mc(2)155)</name>
    <name type="common">Mycobacterium smegmatis</name>
    <dbReference type="NCBI Taxonomy" id="246196"/>
    <lineage>
        <taxon>Bacteria</taxon>
        <taxon>Bacillati</taxon>
        <taxon>Actinomycetota</taxon>
        <taxon>Actinomycetes</taxon>
        <taxon>Mycobacteriales</taxon>
        <taxon>Mycobacteriaceae</taxon>
        <taxon>Mycolicibacterium</taxon>
    </lineage>
</organism>
<dbReference type="SUPFAM" id="SSF48008">
    <property type="entry name" value="GntR ligand-binding domain-like"/>
    <property type="match status" value="1"/>
</dbReference>
<gene>
    <name evidence="5" type="ordered locus">MSMEI_3265</name>
</gene>
<sequence>MMNAHRVNGSMIAMSTPGSRAVAGAVKTSAGQRAYEWIRDAILSGEFAEGEFIDEVALAARVGTSRTPVREALQRLQVERYVDLLPRRGAQVRVVTAVEMREIYQARFVLESDALRTICQRQAGAPESARQLIEEMEQAGRERNWNRFAQLDQVFHSEIVRHQRNAVIAEMYDALQPRQVRLGTRTLAEAPARLSVIEREHRELIAALDRHDATTSVDVLRQHLREIPELVDAFEGHAQVRSSD</sequence>
<dbReference type="SMART" id="SM00345">
    <property type="entry name" value="HTH_GNTR"/>
    <property type="match status" value="1"/>
</dbReference>
<reference evidence="5 6" key="2">
    <citation type="journal article" date="2009" name="Genome Res.">
        <title>Ortho-proteogenomics: multiple proteomes investigation through orthology and a new MS-based protocol.</title>
        <authorList>
            <person name="Gallien S."/>
            <person name="Perrodou E."/>
            <person name="Carapito C."/>
            <person name="Deshayes C."/>
            <person name="Reyrat J.M."/>
            <person name="Van Dorsselaer A."/>
            <person name="Poch O."/>
            <person name="Schaeffer C."/>
            <person name="Lecompte O."/>
        </authorList>
    </citation>
    <scope>NUCLEOTIDE SEQUENCE [LARGE SCALE GENOMIC DNA]</scope>
    <source>
        <strain evidence="6">ATCC 700084 / mc(2)155</strain>
    </source>
</reference>
<dbReference type="Proteomes" id="UP000006158">
    <property type="component" value="Chromosome"/>
</dbReference>
<dbReference type="InterPro" id="IPR000524">
    <property type="entry name" value="Tscrpt_reg_HTH_GntR"/>
</dbReference>
<dbReference type="InterPro" id="IPR011711">
    <property type="entry name" value="GntR_C"/>
</dbReference>
<dbReference type="GeneID" id="93458111"/>
<dbReference type="SUPFAM" id="SSF46785">
    <property type="entry name" value="Winged helix' DNA-binding domain"/>
    <property type="match status" value="1"/>
</dbReference>
<dbReference type="InterPro" id="IPR036388">
    <property type="entry name" value="WH-like_DNA-bd_sf"/>
</dbReference>
<accession>I7FLX8</accession>
<dbReference type="PROSITE" id="PS50949">
    <property type="entry name" value="HTH_GNTR"/>
    <property type="match status" value="1"/>
</dbReference>
<dbReference type="CDD" id="cd07377">
    <property type="entry name" value="WHTH_GntR"/>
    <property type="match status" value="1"/>
</dbReference>
<feature type="domain" description="HTH gntR-type" evidence="4">
    <location>
        <begin position="28"/>
        <end position="95"/>
    </location>
</feature>
<dbReference type="KEGG" id="msg:MSMEI_3265"/>
<dbReference type="Gene3D" id="1.10.10.10">
    <property type="entry name" value="Winged helix-like DNA-binding domain superfamily/Winged helix DNA-binding domain"/>
    <property type="match status" value="1"/>
</dbReference>
<dbReference type="PATRIC" id="fig|246196.56.peg.3354"/>
<evidence type="ECO:0000256" key="3">
    <source>
        <dbReference type="ARBA" id="ARBA00023163"/>
    </source>
</evidence>
<proteinExistence type="predicted"/>
<reference evidence="5 6" key="1">
    <citation type="journal article" date="2007" name="Genome Biol.">
        <title>Interrupted coding sequences in Mycobacterium smegmatis: authentic mutations or sequencing errors?</title>
        <authorList>
            <person name="Deshayes C."/>
            <person name="Perrodou E."/>
            <person name="Gallien S."/>
            <person name="Euphrasie D."/>
            <person name="Schaeffer C."/>
            <person name="Van-Dorsselaer A."/>
            <person name="Poch O."/>
            <person name="Lecompte O."/>
            <person name="Reyrat J.M."/>
        </authorList>
    </citation>
    <scope>NUCLEOTIDE SEQUENCE [LARGE SCALE GENOMIC DNA]</scope>
    <source>
        <strain evidence="6">ATCC 700084 / mc(2)155</strain>
    </source>
</reference>
<dbReference type="SMART" id="SM00895">
    <property type="entry name" value="FCD"/>
    <property type="match status" value="1"/>
</dbReference>
<dbReference type="Pfam" id="PF00392">
    <property type="entry name" value="GntR"/>
    <property type="match status" value="1"/>
</dbReference>
<evidence type="ECO:0000313" key="5">
    <source>
        <dbReference type="EMBL" id="AFP39728.1"/>
    </source>
</evidence>
<evidence type="ECO:0000256" key="2">
    <source>
        <dbReference type="ARBA" id="ARBA00023125"/>
    </source>
</evidence>
<dbReference type="InterPro" id="IPR036390">
    <property type="entry name" value="WH_DNA-bd_sf"/>
</dbReference>
<dbReference type="AlphaFoldDB" id="I7FLX8"/>